<dbReference type="PANTHER" id="PTHR43861">
    <property type="entry name" value="TRANS-ACONITATE 2-METHYLTRANSFERASE-RELATED"/>
    <property type="match status" value="1"/>
</dbReference>
<evidence type="ECO:0000313" key="5">
    <source>
        <dbReference type="Proteomes" id="UP000470771"/>
    </source>
</evidence>
<evidence type="ECO:0000259" key="3">
    <source>
        <dbReference type="Pfam" id="PF13649"/>
    </source>
</evidence>
<gene>
    <name evidence="4" type="ORF">GQN54_10230</name>
</gene>
<dbReference type="Gene3D" id="3.40.50.150">
    <property type="entry name" value="Vaccinia Virus protein VP39"/>
    <property type="match status" value="1"/>
</dbReference>
<dbReference type="PANTHER" id="PTHR43861:SF1">
    <property type="entry name" value="TRANS-ACONITATE 2-METHYLTRANSFERASE"/>
    <property type="match status" value="1"/>
</dbReference>
<evidence type="ECO:0000256" key="2">
    <source>
        <dbReference type="ARBA" id="ARBA00022679"/>
    </source>
</evidence>
<dbReference type="Proteomes" id="UP000470771">
    <property type="component" value="Unassembled WGS sequence"/>
</dbReference>
<dbReference type="EMBL" id="WWNE01000007">
    <property type="protein sequence ID" value="NBG66495.1"/>
    <property type="molecule type" value="Genomic_DNA"/>
</dbReference>
<evidence type="ECO:0000256" key="1">
    <source>
        <dbReference type="ARBA" id="ARBA00022603"/>
    </source>
</evidence>
<dbReference type="Gene3D" id="2.20.25.110">
    <property type="entry name" value="S-adenosyl-L-methionine-dependent methyltransferases"/>
    <property type="match status" value="1"/>
</dbReference>
<dbReference type="GO" id="GO:0032259">
    <property type="term" value="P:methylation"/>
    <property type="evidence" value="ECO:0007669"/>
    <property type="project" value="UniProtKB-KW"/>
</dbReference>
<name>A0A6N9NQ22_9FLAO</name>
<comment type="caution">
    <text evidence="4">The sequence shown here is derived from an EMBL/GenBank/DDBJ whole genome shotgun (WGS) entry which is preliminary data.</text>
</comment>
<dbReference type="CDD" id="cd02440">
    <property type="entry name" value="AdoMet_MTases"/>
    <property type="match status" value="1"/>
</dbReference>
<reference evidence="4 5" key="1">
    <citation type="submission" date="2019-12" db="EMBL/GenBank/DDBJ databases">
        <authorList>
            <person name="Zhao J."/>
        </authorList>
    </citation>
    <scope>NUCLEOTIDE SEQUENCE [LARGE SCALE GENOMIC DNA]</scope>
    <source>
        <strain evidence="4 5">S-15</strain>
    </source>
</reference>
<dbReference type="Pfam" id="PF13649">
    <property type="entry name" value="Methyltransf_25"/>
    <property type="match status" value="1"/>
</dbReference>
<proteinExistence type="predicted"/>
<dbReference type="AlphaFoldDB" id="A0A6N9NQ22"/>
<keyword evidence="1 4" id="KW-0489">Methyltransferase</keyword>
<protein>
    <submittedName>
        <fullName evidence="4">Methyltransferase domain-containing protein</fullName>
    </submittedName>
</protein>
<accession>A0A6N9NQ22</accession>
<dbReference type="InterPro" id="IPR029063">
    <property type="entry name" value="SAM-dependent_MTases_sf"/>
</dbReference>
<dbReference type="InterPro" id="IPR041698">
    <property type="entry name" value="Methyltransf_25"/>
</dbReference>
<organism evidence="4 5">
    <name type="scientific">Acidiluteibacter ferrifornacis</name>
    <dbReference type="NCBI Taxonomy" id="2692424"/>
    <lineage>
        <taxon>Bacteria</taxon>
        <taxon>Pseudomonadati</taxon>
        <taxon>Bacteroidota</taxon>
        <taxon>Flavobacteriia</taxon>
        <taxon>Flavobacteriales</taxon>
        <taxon>Cryomorphaceae</taxon>
        <taxon>Acidiluteibacter</taxon>
    </lineage>
</organism>
<evidence type="ECO:0000313" key="4">
    <source>
        <dbReference type="EMBL" id="NBG66495.1"/>
    </source>
</evidence>
<sequence>MVDKEWFKEWFDSHYYHLLYQSRDEKEAHQFIQRLIGRFALKKGLKIIDIACGKGRHSKFISTLGFDVTGIDLSAESITYAQKDENKNLHFARHDMREVFRPNYFDVALNLFTSFGYFESEEENKKAIQAMADNLVRQGHLVIDFLNVKKVIKTLPVKEQKTIENITFNIEKFLANGYITKEIAFDDEGRAFHFTEYVKNIQLHQFQEYLNLSGLEIIHTFGDYHLNSFDETTSDRLILICKKN</sequence>
<dbReference type="RefSeq" id="WP_160633441.1">
    <property type="nucleotide sequence ID" value="NZ_WWNE01000007.1"/>
</dbReference>
<dbReference type="SUPFAM" id="SSF53335">
    <property type="entry name" value="S-adenosyl-L-methionine-dependent methyltransferases"/>
    <property type="match status" value="1"/>
</dbReference>
<dbReference type="GO" id="GO:0008168">
    <property type="term" value="F:methyltransferase activity"/>
    <property type="evidence" value="ECO:0007669"/>
    <property type="project" value="UniProtKB-KW"/>
</dbReference>
<feature type="domain" description="Methyltransferase" evidence="3">
    <location>
        <begin position="47"/>
        <end position="139"/>
    </location>
</feature>
<keyword evidence="5" id="KW-1185">Reference proteome</keyword>
<keyword evidence="2 4" id="KW-0808">Transferase</keyword>